<evidence type="ECO:0000256" key="9">
    <source>
        <dbReference type="ARBA" id="ARBA00023125"/>
    </source>
</evidence>
<evidence type="ECO:0000259" key="13">
    <source>
        <dbReference type="PROSITE" id="PS50157"/>
    </source>
</evidence>
<dbReference type="InterPro" id="IPR013087">
    <property type="entry name" value="Znf_C2H2_type"/>
</dbReference>
<dbReference type="PANTHER" id="PTHR23234:SF10">
    <property type="entry name" value="RIKEN CDNA 6720489N17 GENE-RELATED"/>
    <property type="match status" value="1"/>
</dbReference>
<evidence type="ECO:0000256" key="11">
    <source>
        <dbReference type="ARBA" id="ARBA00023242"/>
    </source>
</evidence>
<comment type="subcellular location">
    <subcellularLocation>
        <location evidence="2">Nucleus</location>
    </subcellularLocation>
</comment>
<evidence type="ECO:0000313" key="14">
    <source>
        <dbReference type="EMBL" id="ERE66030.1"/>
    </source>
</evidence>
<dbReference type="SUPFAM" id="SSF57667">
    <property type="entry name" value="beta-beta-alpha zinc fingers"/>
    <property type="match status" value="1"/>
</dbReference>
<keyword evidence="8" id="KW-0805">Transcription regulation</keyword>
<dbReference type="EMBL" id="KE682826">
    <property type="protein sequence ID" value="ERE66030.1"/>
    <property type="molecule type" value="Genomic_DNA"/>
</dbReference>
<gene>
    <name evidence="14" type="ORF">H671_8g19754</name>
</gene>
<keyword evidence="9" id="KW-0238">DNA-binding</keyword>
<organism evidence="14 15">
    <name type="scientific">Cricetulus griseus</name>
    <name type="common">Chinese hamster</name>
    <name type="synonym">Cricetulus barabensis griseus</name>
    <dbReference type="NCBI Taxonomy" id="10029"/>
    <lineage>
        <taxon>Eukaryota</taxon>
        <taxon>Metazoa</taxon>
        <taxon>Chordata</taxon>
        <taxon>Craniata</taxon>
        <taxon>Vertebrata</taxon>
        <taxon>Euteleostomi</taxon>
        <taxon>Mammalia</taxon>
        <taxon>Eutheria</taxon>
        <taxon>Euarchontoglires</taxon>
        <taxon>Glires</taxon>
        <taxon>Rodentia</taxon>
        <taxon>Myomorpha</taxon>
        <taxon>Muroidea</taxon>
        <taxon>Cricetidae</taxon>
        <taxon>Cricetinae</taxon>
        <taxon>Cricetulus</taxon>
    </lineage>
</organism>
<dbReference type="AlphaFoldDB" id="A0A061HZG9"/>
<keyword evidence="6 12" id="KW-0863">Zinc-finger</keyword>
<dbReference type="PROSITE" id="PS50157">
    <property type="entry name" value="ZINC_FINGER_C2H2_2"/>
    <property type="match status" value="1"/>
</dbReference>
<dbReference type="InterPro" id="IPR036236">
    <property type="entry name" value="Znf_C2H2_sf"/>
</dbReference>
<evidence type="ECO:0000313" key="15">
    <source>
        <dbReference type="Proteomes" id="UP000030759"/>
    </source>
</evidence>
<evidence type="ECO:0000256" key="10">
    <source>
        <dbReference type="ARBA" id="ARBA00023163"/>
    </source>
</evidence>
<evidence type="ECO:0000256" key="8">
    <source>
        <dbReference type="ARBA" id="ARBA00023015"/>
    </source>
</evidence>
<evidence type="ECO:0000256" key="7">
    <source>
        <dbReference type="ARBA" id="ARBA00022833"/>
    </source>
</evidence>
<dbReference type="FunFam" id="3.30.160.60:FF:000028">
    <property type="entry name" value="zinc finger protein 90 homolog"/>
    <property type="match status" value="1"/>
</dbReference>
<dbReference type="InterPro" id="IPR050758">
    <property type="entry name" value="Znf_C2H2-type"/>
</dbReference>
<protein>
    <submittedName>
        <fullName evidence="14">Zinc finger protein</fullName>
    </submittedName>
</protein>
<evidence type="ECO:0000256" key="4">
    <source>
        <dbReference type="ARBA" id="ARBA00022723"/>
    </source>
</evidence>
<comment type="function">
    <text evidence="1">May be involved in transcriptional regulation.</text>
</comment>
<dbReference type="PANTHER" id="PTHR23234">
    <property type="entry name" value="ZNF44 PROTEIN"/>
    <property type="match status" value="1"/>
</dbReference>
<dbReference type="Proteomes" id="UP000030759">
    <property type="component" value="Unassembled WGS sequence"/>
</dbReference>
<keyword evidence="11" id="KW-0539">Nucleus</keyword>
<accession>A0A061HZG9</accession>
<evidence type="ECO:0000256" key="2">
    <source>
        <dbReference type="ARBA" id="ARBA00004123"/>
    </source>
</evidence>
<keyword evidence="4" id="KW-0479">Metal-binding</keyword>
<reference evidence="15" key="1">
    <citation type="journal article" date="2013" name="Nat. Biotechnol.">
        <title>Chinese hamster genome sequenced from sorted chromosomes.</title>
        <authorList>
            <person name="Brinkrolf K."/>
            <person name="Rupp O."/>
            <person name="Laux H."/>
            <person name="Kollin F."/>
            <person name="Ernst W."/>
            <person name="Linke B."/>
            <person name="Kofler R."/>
            <person name="Romand S."/>
            <person name="Hesse F."/>
            <person name="Budach W.E."/>
            <person name="Galosy S."/>
            <person name="Muller D."/>
            <person name="Noll T."/>
            <person name="Wienberg J."/>
            <person name="Jostock T."/>
            <person name="Leonard M."/>
            <person name="Grillari J."/>
            <person name="Tauch A."/>
            <person name="Goesmann A."/>
            <person name="Helk B."/>
            <person name="Mott J.E."/>
            <person name="Puhler A."/>
            <person name="Borth N."/>
        </authorList>
    </citation>
    <scope>NUCLEOTIDE SEQUENCE [LARGE SCALE GENOMIC DNA]</scope>
    <source>
        <strain evidence="15">17A/GY</strain>
    </source>
</reference>
<comment type="similarity">
    <text evidence="3">Belongs to the krueppel C2H2-type zinc-finger protein family.</text>
</comment>
<dbReference type="GO" id="GO:0008270">
    <property type="term" value="F:zinc ion binding"/>
    <property type="evidence" value="ECO:0007669"/>
    <property type="project" value="UniProtKB-KW"/>
</dbReference>
<keyword evidence="10" id="KW-0804">Transcription</keyword>
<keyword evidence="5" id="KW-0677">Repeat</keyword>
<evidence type="ECO:0000256" key="12">
    <source>
        <dbReference type="PROSITE-ProRule" id="PRU00042"/>
    </source>
</evidence>
<proteinExistence type="inferred from homology"/>
<dbReference type="GO" id="GO:0003677">
    <property type="term" value="F:DNA binding"/>
    <property type="evidence" value="ECO:0007669"/>
    <property type="project" value="UniProtKB-KW"/>
</dbReference>
<keyword evidence="7" id="KW-0862">Zinc</keyword>
<feature type="domain" description="C2H2-type" evidence="13">
    <location>
        <begin position="51"/>
        <end position="78"/>
    </location>
</feature>
<dbReference type="Gene3D" id="3.30.160.60">
    <property type="entry name" value="Classic Zinc Finger"/>
    <property type="match status" value="1"/>
</dbReference>
<evidence type="ECO:0000256" key="6">
    <source>
        <dbReference type="ARBA" id="ARBA00022771"/>
    </source>
</evidence>
<evidence type="ECO:0000256" key="1">
    <source>
        <dbReference type="ARBA" id="ARBA00003767"/>
    </source>
</evidence>
<sequence>MASNERSYTGEKPEYSQSVKACAFPNHIQRHERLHGGEKPNETTQCGEKPYECNQCGKALSQQGYIQIHNITIAGEKLDECNQCGKAYAYNSSAQVHLIRNLDKAEKEGNI</sequence>
<dbReference type="GO" id="GO:0005634">
    <property type="term" value="C:nucleus"/>
    <property type="evidence" value="ECO:0007669"/>
    <property type="project" value="UniProtKB-SubCell"/>
</dbReference>
<evidence type="ECO:0000256" key="3">
    <source>
        <dbReference type="ARBA" id="ARBA00006991"/>
    </source>
</evidence>
<evidence type="ECO:0000256" key="5">
    <source>
        <dbReference type="ARBA" id="ARBA00022737"/>
    </source>
</evidence>
<name>A0A061HZG9_CRIGR</name>